<evidence type="ECO:0000259" key="1">
    <source>
        <dbReference type="Pfam" id="PF01593"/>
    </source>
</evidence>
<protein>
    <submittedName>
        <fullName evidence="2">FAD-dependent oxidoreductase</fullName>
    </submittedName>
</protein>
<gene>
    <name evidence="2" type="ORF">MLD63_02890</name>
</gene>
<reference evidence="2 3" key="1">
    <citation type="submission" date="2022-03" db="EMBL/GenBank/DDBJ databases">
        <authorList>
            <person name="He Y."/>
        </authorList>
    </citation>
    <scope>NUCLEOTIDE SEQUENCE [LARGE SCALE GENOMIC DNA]</scope>
    <source>
        <strain evidence="2 3">TK19116</strain>
        <plasmid evidence="2">unnamed1</plasmid>
    </source>
</reference>
<dbReference type="InterPro" id="IPR036188">
    <property type="entry name" value="FAD/NAD-bd_sf"/>
</dbReference>
<dbReference type="InterPro" id="IPR050464">
    <property type="entry name" value="Zeta_carotene_desat/Oxidored"/>
</dbReference>
<dbReference type="Gene3D" id="1.10.3110.10">
    <property type="entry name" value="protoporphyrinogen ix oxidase, domain 3"/>
    <property type="match status" value="1"/>
</dbReference>
<dbReference type="PANTHER" id="PTHR42923">
    <property type="entry name" value="PROTOPORPHYRINOGEN OXIDASE"/>
    <property type="match status" value="1"/>
</dbReference>
<geneLocation type="plasmid" evidence="2">
    <name>unnamed1</name>
</geneLocation>
<feature type="domain" description="Amine oxidase" evidence="1">
    <location>
        <begin position="17"/>
        <end position="408"/>
    </location>
</feature>
<accession>A0ABT1MMR1</accession>
<dbReference type="EMBL" id="JAKZEU010000001">
    <property type="protein sequence ID" value="MCQ0969384.1"/>
    <property type="molecule type" value="Genomic_DNA"/>
</dbReference>
<evidence type="ECO:0000313" key="2">
    <source>
        <dbReference type="EMBL" id="MCQ0969384.1"/>
    </source>
</evidence>
<comment type="caution">
    <text evidence="2">The sequence shown here is derived from an EMBL/GenBank/DDBJ whole genome shotgun (WGS) entry which is preliminary data.</text>
</comment>
<dbReference type="Gene3D" id="3.50.50.60">
    <property type="entry name" value="FAD/NAD(P)-binding domain"/>
    <property type="match status" value="1"/>
</dbReference>
<keyword evidence="3" id="KW-1185">Reference proteome</keyword>
<dbReference type="Gene3D" id="3.90.660.20">
    <property type="entry name" value="Protoporphyrinogen oxidase, mitochondrial, domain 2"/>
    <property type="match status" value="1"/>
</dbReference>
<organism evidence="2 3">
    <name type="scientific">Paracoccus albicereus</name>
    <dbReference type="NCBI Taxonomy" id="2922394"/>
    <lineage>
        <taxon>Bacteria</taxon>
        <taxon>Pseudomonadati</taxon>
        <taxon>Pseudomonadota</taxon>
        <taxon>Alphaproteobacteria</taxon>
        <taxon>Rhodobacterales</taxon>
        <taxon>Paracoccaceae</taxon>
        <taxon>Paracoccus</taxon>
    </lineage>
</organism>
<dbReference type="Proteomes" id="UP001203945">
    <property type="component" value="Unassembled WGS sequence"/>
</dbReference>
<proteinExistence type="predicted"/>
<dbReference type="RefSeq" id="WP_255328332.1">
    <property type="nucleotide sequence ID" value="NZ_JAKZEU010000001.1"/>
</dbReference>
<dbReference type="Pfam" id="PF01593">
    <property type="entry name" value="Amino_oxidase"/>
    <property type="match status" value="1"/>
</dbReference>
<keyword evidence="2" id="KW-0614">Plasmid</keyword>
<evidence type="ECO:0000313" key="3">
    <source>
        <dbReference type="Proteomes" id="UP001203945"/>
    </source>
</evidence>
<dbReference type="SUPFAM" id="SSF51905">
    <property type="entry name" value="FAD/NAD(P)-binding domain"/>
    <property type="match status" value="1"/>
</dbReference>
<dbReference type="InterPro" id="IPR002937">
    <property type="entry name" value="Amino_oxidase"/>
</dbReference>
<name>A0ABT1MMR1_9RHOB</name>
<dbReference type="PANTHER" id="PTHR42923:SF17">
    <property type="entry name" value="AMINE OXIDASE DOMAIN-CONTAINING PROTEIN"/>
    <property type="match status" value="1"/>
</dbReference>
<sequence length="430" mass="47711">MRQKQTRQRVAIIDTGISGLGTAWLLDPHHDIVVFEAEKRPGGHSRTVEAEGVNVDTGFIVCNRRTYPLFVPLMDHLGVPLIPSDMSFSASFGGGSYEYGTFSTRAMFAQPMCLVDAGHWRLIRDILRFMREAPDHSGHDGSIGDLISALRLGDEFRDRFLLPISGAIWSTPTAEMLDFPAGTFVRFFDNHGLLAVNGQPQWLTVQGGSRTYVEAIIRRLSGELRIGCPVQSVRRGRDGITVHSPRGAESFNRVVFATHAPQALALLDLPDGDERAILGALQTQPNRMVLHSDETLMPRRRSAWASWNYVTNGDMPATDRPISLSYWMNRLQSLKTERPLIVTLNPETEPQHVHDEAWLDHPRFDAAAIAAQSRLPEIQGRGGVHYAGAWTRYGFHEDGLLSALRVAQSLGLDWPLGPDPWVAPRGAMAS</sequence>